<comment type="caution">
    <text evidence="1">The sequence shown here is derived from an EMBL/GenBank/DDBJ whole genome shotgun (WGS) entry which is preliminary data.</text>
</comment>
<evidence type="ECO:0000313" key="1">
    <source>
        <dbReference type="EMBL" id="MET3863431.1"/>
    </source>
</evidence>
<gene>
    <name evidence="1" type="ORF">ABIC20_000740</name>
</gene>
<dbReference type="Proteomes" id="UP001549119">
    <property type="component" value="Unassembled WGS sequence"/>
</dbReference>
<evidence type="ECO:0000313" key="2">
    <source>
        <dbReference type="Proteomes" id="UP001549119"/>
    </source>
</evidence>
<organism evidence="1 2">
    <name type="scientific">Methylobacterium radiotolerans</name>
    <dbReference type="NCBI Taxonomy" id="31998"/>
    <lineage>
        <taxon>Bacteria</taxon>
        <taxon>Pseudomonadati</taxon>
        <taxon>Pseudomonadota</taxon>
        <taxon>Alphaproteobacteria</taxon>
        <taxon>Hyphomicrobiales</taxon>
        <taxon>Methylobacteriaceae</taxon>
        <taxon>Methylobacterium</taxon>
    </lineage>
</organism>
<name>A0ABV2NAB1_9HYPH</name>
<reference evidence="1 2" key="1">
    <citation type="submission" date="2024-06" db="EMBL/GenBank/DDBJ databases">
        <title>Genomics of switchgrass bacterial isolates.</title>
        <authorList>
            <person name="Shade A."/>
        </authorList>
    </citation>
    <scope>NUCLEOTIDE SEQUENCE [LARGE SCALE GENOMIC DNA]</scope>
    <source>
        <strain evidence="1 2">PvP084</strain>
    </source>
</reference>
<dbReference type="RefSeq" id="WP_209650963.1">
    <property type="nucleotide sequence ID" value="NZ_JBEPNV010000001.1"/>
</dbReference>
<sequence length="111" mass="12155">MFESMMRADQPARCSFEGELASLIATKQSSRDLDARCALFDALSDLERRAQSAGAPDMTLRKIAEIRFLTGILRESVRPFPIAPLRTVLRARERGDACRVASAAAADIDAV</sequence>
<accession>A0ABV2NAB1</accession>
<protein>
    <submittedName>
        <fullName evidence="1">Uncharacterized protein</fullName>
    </submittedName>
</protein>
<proteinExistence type="predicted"/>
<dbReference type="EMBL" id="JBEPNW010000002">
    <property type="protein sequence ID" value="MET3863431.1"/>
    <property type="molecule type" value="Genomic_DNA"/>
</dbReference>
<keyword evidence="2" id="KW-1185">Reference proteome</keyword>